<dbReference type="InterPro" id="IPR000415">
    <property type="entry name" value="Nitroreductase-like"/>
</dbReference>
<feature type="domain" description="Nitroreductase" evidence="4">
    <location>
        <begin position="46"/>
        <end position="232"/>
    </location>
</feature>
<dbReference type="PANTHER" id="PTHR23026:SF90">
    <property type="entry name" value="IODOTYROSINE DEIODINASE 1"/>
    <property type="match status" value="1"/>
</dbReference>
<comment type="caution">
    <text evidence="5">The sequence shown here is derived from an EMBL/GenBank/DDBJ whole genome shotgun (WGS) entry which is preliminary data.</text>
</comment>
<dbReference type="Gene3D" id="3.40.109.10">
    <property type="entry name" value="NADH Oxidase"/>
    <property type="match status" value="1"/>
</dbReference>
<evidence type="ECO:0000313" key="6">
    <source>
        <dbReference type="Proteomes" id="UP000597886"/>
    </source>
</evidence>
<evidence type="ECO:0000313" key="5">
    <source>
        <dbReference type="EMBL" id="NOE18139.1"/>
    </source>
</evidence>
<sequence length="257" mass="27628">MTFGGSSAENSAAEPLEHPRLLTHPAAGCPGGEDDVTLADLNTLLTARHSCRAFRPDPVPRGDIEQIVASASRVPSWCNAQPWQLVITSGDETDRFRDAMSNEARNGTPAPDLPFPVSYSGVYQDRRRTCGWALYSAVGIERGDREGSAQQMMQNFALFGAPHCAIISSPAELGPYGAMDCGGFVTAFALAAQALGVATIPQAALAAYSPFLHQYFQIPDDRLILCAISFGYSDTDHPANSFRTERAALGDFVDWRG</sequence>
<evidence type="ECO:0000256" key="3">
    <source>
        <dbReference type="ARBA" id="ARBA00023002"/>
    </source>
</evidence>
<dbReference type="EMBL" id="WVRA01000002">
    <property type="protein sequence ID" value="NOE18139.1"/>
    <property type="molecule type" value="Genomic_DNA"/>
</dbReference>
<evidence type="ECO:0000256" key="1">
    <source>
        <dbReference type="ARBA" id="ARBA00022630"/>
    </source>
</evidence>
<evidence type="ECO:0000259" key="4">
    <source>
        <dbReference type="Pfam" id="PF00881"/>
    </source>
</evidence>
<dbReference type="AlphaFoldDB" id="A0AA90Z007"/>
<dbReference type="Pfam" id="PF00881">
    <property type="entry name" value="Nitroreductase"/>
    <property type="match status" value="1"/>
</dbReference>
<protein>
    <submittedName>
        <fullName evidence="5">Nitroreductase</fullName>
    </submittedName>
</protein>
<dbReference type="InterPro" id="IPR050627">
    <property type="entry name" value="Nitroreductase/BluB"/>
</dbReference>
<organism evidence="5 6">
    <name type="scientific">Ruegeria atlantica</name>
    <dbReference type="NCBI Taxonomy" id="81569"/>
    <lineage>
        <taxon>Bacteria</taxon>
        <taxon>Pseudomonadati</taxon>
        <taxon>Pseudomonadota</taxon>
        <taxon>Alphaproteobacteria</taxon>
        <taxon>Rhodobacterales</taxon>
        <taxon>Roseobacteraceae</taxon>
        <taxon>Ruegeria</taxon>
    </lineage>
</organism>
<reference evidence="5" key="1">
    <citation type="submission" date="2019-12" db="EMBL/GenBank/DDBJ databases">
        <title>Ruegeria JWLKs population differentiation of coral mucus and skeleton niches.</title>
        <authorList>
            <person name="Luo D."/>
        </authorList>
    </citation>
    <scope>NUCLEOTIDE SEQUENCE</scope>
    <source>
        <strain evidence="5">HKCCD6181</strain>
    </source>
</reference>
<dbReference type="CDD" id="cd02136">
    <property type="entry name" value="PnbA_NfnB-like"/>
    <property type="match status" value="1"/>
</dbReference>
<accession>A0AA90Z007</accession>
<dbReference type="Proteomes" id="UP000597886">
    <property type="component" value="Unassembled WGS sequence"/>
</dbReference>
<dbReference type="GO" id="GO:0016491">
    <property type="term" value="F:oxidoreductase activity"/>
    <property type="evidence" value="ECO:0007669"/>
    <property type="project" value="UniProtKB-KW"/>
</dbReference>
<gene>
    <name evidence="5" type="ORF">GS634_08390</name>
</gene>
<keyword evidence="1" id="KW-0285">Flavoprotein</keyword>
<dbReference type="SUPFAM" id="SSF55469">
    <property type="entry name" value="FMN-dependent nitroreductase-like"/>
    <property type="match status" value="1"/>
</dbReference>
<proteinExistence type="predicted"/>
<dbReference type="InterPro" id="IPR029479">
    <property type="entry name" value="Nitroreductase"/>
</dbReference>
<keyword evidence="3" id="KW-0560">Oxidoreductase</keyword>
<dbReference type="PANTHER" id="PTHR23026">
    <property type="entry name" value="NADPH NITROREDUCTASE"/>
    <property type="match status" value="1"/>
</dbReference>
<keyword evidence="2" id="KW-0288">FMN</keyword>
<evidence type="ECO:0000256" key="2">
    <source>
        <dbReference type="ARBA" id="ARBA00022643"/>
    </source>
</evidence>
<name>A0AA90Z007_9RHOB</name>